<keyword evidence="9 12" id="KW-0808">Transferase</keyword>
<dbReference type="GO" id="GO:0005737">
    <property type="term" value="C:cytoplasm"/>
    <property type="evidence" value="ECO:0007669"/>
    <property type="project" value="UniProtKB-SubCell"/>
</dbReference>
<dbReference type="InterPro" id="IPR050120">
    <property type="entry name" value="Adenine_PRTase"/>
</dbReference>
<evidence type="ECO:0000256" key="7">
    <source>
        <dbReference type="ARBA" id="ARBA00022490"/>
    </source>
</evidence>
<evidence type="ECO:0000256" key="10">
    <source>
        <dbReference type="ARBA" id="ARBA00022726"/>
    </source>
</evidence>
<reference evidence="12 13" key="1">
    <citation type="submission" date="2019-09" db="EMBL/GenBank/DDBJ databases">
        <title>Bird 10,000 Genomes (B10K) Project - Family phase.</title>
        <authorList>
            <person name="Zhang G."/>
        </authorList>
    </citation>
    <scope>NUCLEOTIDE SEQUENCE [LARGE SCALE GENOMIC DNA]</scope>
    <source>
        <strain evidence="12">B10K-CU-031-03</strain>
        <tissue evidence="12">Muscle</tissue>
    </source>
</reference>
<keyword evidence="8 12" id="KW-0328">Glycosyltransferase</keyword>
<dbReference type="GO" id="GO:0006166">
    <property type="term" value="P:purine ribonucleoside salvage"/>
    <property type="evidence" value="ECO:0007669"/>
    <property type="project" value="UniProtKB-KW"/>
</dbReference>
<dbReference type="SUPFAM" id="SSF53271">
    <property type="entry name" value="PRTase-like"/>
    <property type="match status" value="1"/>
</dbReference>
<evidence type="ECO:0000256" key="4">
    <source>
        <dbReference type="ARBA" id="ARBA00008391"/>
    </source>
</evidence>
<dbReference type="Proteomes" id="UP000525205">
    <property type="component" value="Unassembled WGS sequence"/>
</dbReference>
<keyword evidence="10" id="KW-0660">Purine salvage</keyword>
<proteinExistence type="inferred from homology"/>
<protein>
    <recommendedName>
        <fullName evidence="6">adenine phosphoribosyltransferase</fullName>
        <ecNumber evidence="6">2.4.2.7</ecNumber>
    </recommendedName>
</protein>
<feature type="non-terminal residue" evidence="12">
    <location>
        <position position="144"/>
    </location>
</feature>
<evidence type="ECO:0000313" key="12">
    <source>
        <dbReference type="EMBL" id="NXE83462.1"/>
    </source>
</evidence>
<organism evidence="12 13">
    <name type="scientific">Cochlearius cochlearius</name>
    <name type="common">Boat-billed heron</name>
    <dbReference type="NCBI Taxonomy" id="110676"/>
    <lineage>
        <taxon>Eukaryota</taxon>
        <taxon>Metazoa</taxon>
        <taxon>Chordata</taxon>
        <taxon>Craniata</taxon>
        <taxon>Vertebrata</taxon>
        <taxon>Euteleostomi</taxon>
        <taxon>Archelosauria</taxon>
        <taxon>Archosauria</taxon>
        <taxon>Dinosauria</taxon>
        <taxon>Saurischia</taxon>
        <taxon>Theropoda</taxon>
        <taxon>Coelurosauria</taxon>
        <taxon>Aves</taxon>
        <taxon>Neognathae</taxon>
        <taxon>Neoaves</taxon>
        <taxon>Aequornithes</taxon>
        <taxon>Pelecaniformes</taxon>
        <taxon>Ardeidae</taxon>
        <taxon>Cochlearius</taxon>
    </lineage>
</organism>
<dbReference type="PANTHER" id="PTHR11776:SF7">
    <property type="entry name" value="PHOSPHORIBOSYLTRANSFERASE DOMAIN-CONTAINING PROTEIN"/>
    <property type="match status" value="1"/>
</dbReference>
<evidence type="ECO:0000256" key="6">
    <source>
        <dbReference type="ARBA" id="ARBA00011893"/>
    </source>
</evidence>
<evidence type="ECO:0000256" key="9">
    <source>
        <dbReference type="ARBA" id="ARBA00022679"/>
    </source>
</evidence>
<evidence type="ECO:0000256" key="5">
    <source>
        <dbReference type="ARBA" id="ARBA00011738"/>
    </source>
</evidence>
<evidence type="ECO:0000256" key="2">
    <source>
        <dbReference type="ARBA" id="ARBA00004496"/>
    </source>
</evidence>
<dbReference type="InterPro" id="IPR000836">
    <property type="entry name" value="PRTase_dom"/>
</dbReference>
<dbReference type="Gene3D" id="3.40.50.2020">
    <property type="match status" value="1"/>
</dbReference>
<comment type="pathway">
    <text evidence="3">Purine metabolism; AMP biosynthesis via salvage pathway; AMP from adenine: step 1/1.</text>
</comment>
<sequence>PQDLQDSVADLLQPFQGDPIDKVASIDAMGFILGAAAAAMLQKGFLAIRKAEHLCVLTLAQPRTDDSGREKVMESRTDAISLGLRILLVDQWVKTGGTMRAAIQLVEGLGAPPPRPAGVTAICTEDSEGGQWLQECYKCAHCVP</sequence>
<name>A0A7K8PX33_COCCO</name>
<comment type="similarity">
    <text evidence="4">Belongs to the purine/pyrimidine phosphoribosyltransferase family.</text>
</comment>
<evidence type="ECO:0000256" key="8">
    <source>
        <dbReference type="ARBA" id="ARBA00022676"/>
    </source>
</evidence>
<dbReference type="CDD" id="cd06223">
    <property type="entry name" value="PRTases_typeI"/>
    <property type="match status" value="1"/>
</dbReference>
<dbReference type="InterPro" id="IPR029057">
    <property type="entry name" value="PRTase-like"/>
</dbReference>
<evidence type="ECO:0000256" key="1">
    <source>
        <dbReference type="ARBA" id="ARBA00000868"/>
    </source>
</evidence>
<gene>
    <name evidence="12" type="primary">Apt3</name>
    <name evidence="12" type="ORF">COCCOC_R12441</name>
</gene>
<evidence type="ECO:0000259" key="11">
    <source>
        <dbReference type="Pfam" id="PF00156"/>
    </source>
</evidence>
<comment type="caution">
    <text evidence="12">The sequence shown here is derived from an EMBL/GenBank/DDBJ whole genome shotgun (WGS) entry which is preliminary data.</text>
</comment>
<dbReference type="EC" id="2.4.2.7" evidence="6"/>
<keyword evidence="13" id="KW-1185">Reference proteome</keyword>
<comment type="catalytic activity">
    <reaction evidence="1">
        <text>AMP + diphosphate = 5-phospho-alpha-D-ribose 1-diphosphate + adenine</text>
        <dbReference type="Rhea" id="RHEA:16609"/>
        <dbReference type="ChEBI" id="CHEBI:16708"/>
        <dbReference type="ChEBI" id="CHEBI:33019"/>
        <dbReference type="ChEBI" id="CHEBI:58017"/>
        <dbReference type="ChEBI" id="CHEBI:456215"/>
        <dbReference type="EC" id="2.4.2.7"/>
    </reaction>
</comment>
<evidence type="ECO:0000256" key="3">
    <source>
        <dbReference type="ARBA" id="ARBA00004659"/>
    </source>
</evidence>
<dbReference type="EMBL" id="VWPP01000769">
    <property type="protein sequence ID" value="NXE83462.1"/>
    <property type="molecule type" value="Genomic_DNA"/>
</dbReference>
<accession>A0A7K8PX33</accession>
<dbReference type="Pfam" id="PF00156">
    <property type="entry name" value="Pribosyltran"/>
    <property type="match status" value="1"/>
</dbReference>
<feature type="non-terminal residue" evidence="12">
    <location>
        <position position="1"/>
    </location>
</feature>
<dbReference type="AlphaFoldDB" id="A0A7K8PX33"/>
<feature type="domain" description="Phosphoribosyltransferase" evidence="11">
    <location>
        <begin position="20"/>
        <end position="111"/>
    </location>
</feature>
<dbReference type="PANTHER" id="PTHR11776">
    <property type="entry name" value="ADENINE PHOSPHORIBOSYLTRANSFERASE"/>
    <property type="match status" value="1"/>
</dbReference>
<dbReference type="GO" id="GO:0003999">
    <property type="term" value="F:adenine phosphoribosyltransferase activity"/>
    <property type="evidence" value="ECO:0007669"/>
    <property type="project" value="UniProtKB-EC"/>
</dbReference>
<comment type="subcellular location">
    <subcellularLocation>
        <location evidence="2">Cytoplasm</location>
    </subcellularLocation>
</comment>
<keyword evidence="7" id="KW-0963">Cytoplasm</keyword>
<comment type="subunit">
    <text evidence="5">Homodimer.</text>
</comment>
<evidence type="ECO:0000313" key="13">
    <source>
        <dbReference type="Proteomes" id="UP000525205"/>
    </source>
</evidence>